<dbReference type="PANTHER" id="PTHR46082:SF11">
    <property type="entry name" value="AAA+ ATPASE DOMAIN-CONTAINING PROTEIN-RELATED"/>
    <property type="match status" value="1"/>
</dbReference>
<dbReference type="InterPro" id="IPR053137">
    <property type="entry name" value="NLR-like"/>
</dbReference>
<name>A0AAN6VZQ2_9PEZI</name>
<dbReference type="PANTHER" id="PTHR46082">
    <property type="entry name" value="ATP/GTP-BINDING PROTEIN-RELATED"/>
    <property type="match status" value="1"/>
</dbReference>
<sequence length="432" mass="47882">MNEEAGTKRRKWSEGEKSRVQRRDVGEEEAYTYNPQPTCPETPPQLSATVPFSRDPDFVNRGDILDQINKRCSEPAARVALVGLGGIGKSQLAIEYAHRIAAGQPDGWVFWVHAGTQARVEEGFRTIANAVKLAGRNRPKVNIPQLVIALGSGHGNQVRTDARPCSAGHQPGCCLHPGQGTAELAGKILSRVSSSTMLETYGGMEARQTRFSGHGRYHLTISGLSGAPAEDLLSLMSPFDRQGVPEWVLNPPRTAKNTIGNNDTDNDTDNDIDNVKHQNIDDRFEDDVAMLRDYCLIVVDEIGDKFEMHSLVQLSTRKWLEAFGEQETFKYVRKLGYLPVSLRARSRYATLASTSMLAMVLLNRGRWKEAKKLFVQVMETRKTKLGTDHPDTLTSMNNLACTWKSQGRHSDALALMRDYALSSLAAVAKWSS</sequence>
<dbReference type="Gene3D" id="1.25.40.10">
    <property type="entry name" value="Tetratricopeptide repeat domain"/>
    <property type="match status" value="1"/>
</dbReference>
<dbReference type="InterPro" id="IPR027417">
    <property type="entry name" value="P-loop_NTPase"/>
</dbReference>
<evidence type="ECO:0000256" key="1">
    <source>
        <dbReference type="SAM" id="MobiDB-lite"/>
    </source>
</evidence>
<dbReference type="Pfam" id="PF13424">
    <property type="entry name" value="TPR_12"/>
    <property type="match status" value="1"/>
</dbReference>
<feature type="region of interest" description="Disordered" evidence="1">
    <location>
        <begin position="1"/>
        <end position="44"/>
    </location>
</feature>
<feature type="compositionally biased region" description="Basic and acidic residues" evidence="1">
    <location>
        <begin position="12"/>
        <end position="25"/>
    </location>
</feature>
<comment type="caution">
    <text evidence="2">The sequence shown here is derived from an EMBL/GenBank/DDBJ whole genome shotgun (WGS) entry which is preliminary data.</text>
</comment>
<dbReference type="Proteomes" id="UP001302321">
    <property type="component" value="Unassembled WGS sequence"/>
</dbReference>
<feature type="region of interest" description="Disordered" evidence="1">
    <location>
        <begin position="246"/>
        <end position="274"/>
    </location>
</feature>
<protein>
    <recommendedName>
        <fullName evidence="4">Kinesin light chain</fullName>
    </recommendedName>
</protein>
<reference evidence="2" key="1">
    <citation type="journal article" date="2023" name="Mol. Phylogenet. Evol.">
        <title>Genome-scale phylogeny and comparative genomics of the fungal order Sordariales.</title>
        <authorList>
            <person name="Hensen N."/>
            <person name="Bonometti L."/>
            <person name="Westerberg I."/>
            <person name="Brannstrom I.O."/>
            <person name="Guillou S."/>
            <person name="Cros-Aarteil S."/>
            <person name="Calhoun S."/>
            <person name="Haridas S."/>
            <person name="Kuo A."/>
            <person name="Mondo S."/>
            <person name="Pangilinan J."/>
            <person name="Riley R."/>
            <person name="LaButti K."/>
            <person name="Andreopoulos B."/>
            <person name="Lipzen A."/>
            <person name="Chen C."/>
            <person name="Yan M."/>
            <person name="Daum C."/>
            <person name="Ng V."/>
            <person name="Clum A."/>
            <person name="Steindorff A."/>
            <person name="Ohm R.A."/>
            <person name="Martin F."/>
            <person name="Silar P."/>
            <person name="Natvig D.O."/>
            <person name="Lalanne C."/>
            <person name="Gautier V."/>
            <person name="Ament-Velasquez S.L."/>
            <person name="Kruys A."/>
            <person name="Hutchinson M.I."/>
            <person name="Powell A.J."/>
            <person name="Barry K."/>
            <person name="Miller A.N."/>
            <person name="Grigoriev I.V."/>
            <person name="Debuchy R."/>
            <person name="Gladieux P."/>
            <person name="Hiltunen Thoren M."/>
            <person name="Johannesson H."/>
        </authorList>
    </citation>
    <scope>NUCLEOTIDE SEQUENCE</scope>
    <source>
        <strain evidence="2">CBS 892.96</strain>
    </source>
</reference>
<proteinExistence type="predicted"/>
<evidence type="ECO:0008006" key="4">
    <source>
        <dbReference type="Google" id="ProtNLM"/>
    </source>
</evidence>
<accession>A0AAN6VZQ2</accession>
<evidence type="ECO:0000313" key="3">
    <source>
        <dbReference type="Proteomes" id="UP001302321"/>
    </source>
</evidence>
<evidence type="ECO:0000313" key="2">
    <source>
        <dbReference type="EMBL" id="KAK4172406.1"/>
    </source>
</evidence>
<keyword evidence="3" id="KW-1185">Reference proteome</keyword>
<dbReference type="InterPro" id="IPR011990">
    <property type="entry name" value="TPR-like_helical_dom_sf"/>
</dbReference>
<dbReference type="SUPFAM" id="SSF48452">
    <property type="entry name" value="TPR-like"/>
    <property type="match status" value="1"/>
</dbReference>
<reference evidence="2" key="2">
    <citation type="submission" date="2023-05" db="EMBL/GenBank/DDBJ databases">
        <authorList>
            <consortium name="Lawrence Berkeley National Laboratory"/>
            <person name="Steindorff A."/>
            <person name="Hensen N."/>
            <person name="Bonometti L."/>
            <person name="Westerberg I."/>
            <person name="Brannstrom I.O."/>
            <person name="Guillou S."/>
            <person name="Cros-Aarteil S."/>
            <person name="Calhoun S."/>
            <person name="Haridas S."/>
            <person name="Kuo A."/>
            <person name="Mondo S."/>
            <person name="Pangilinan J."/>
            <person name="Riley R."/>
            <person name="Labutti K."/>
            <person name="Andreopoulos B."/>
            <person name="Lipzen A."/>
            <person name="Chen C."/>
            <person name="Yanf M."/>
            <person name="Daum C."/>
            <person name="Ng V."/>
            <person name="Clum A."/>
            <person name="Ohm R."/>
            <person name="Martin F."/>
            <person name="Silar P."/>
            <person name="Natvig D."/>
            <person name="Lalanne C."/>
            <person name="Gautier V."/>
            <person name="Ament-Velasquez S.L."/>
            <person name="Kruys A."/>
            <person name="Hutchinson M.I."/>
            <person name="Powell A.J."/>
            <person name="Barry K."/>
            <person name="Miller A.N."/>
            <person name="Grigoriev I.V."/>
            <person name="Debuchy R."/>
            <person name="Gladieux P."/>
            <person name="Thoren M.H."/>
            <person name="Johannesson H."/>
        </authorList>
    </citation>
    <scope>NUCLEOTIDE SEQUENCE</scope>
    <source>
        <strain evidence="2">CBS 892.96</strain>
    </source>
</reference>
<organism evidence="2 3">
    <name type="scientific">Triangularia setosa</name>
    <dbReference type="NCBI Taxonomy" id="2587417"/>
    <lineage>
        <taxon>Eukaryota</taxon>
        <taxon>Fungi</taxon>
        <taxon>Dikarya</taxon>
        <taxon>Ascomycota</taxon>
        <taxon>Pezizomycotina</taxon>
        <taxon>Sordariomycetes</taxon>
        <taxon>Sordariomycetidae</taxon>
        <taxon>Sordariales</taxon>
        <taxon>Podosporaceae</taxon>
        <taxon>Triangularia</taxon>
    </lineage>
</organism>
<dbReference type="SUPFAM" id="SSF52540">
    <property type="entry name" value="P-loop containing nucleoside triphosphate hydrolases"/>
    <property type="match status" value="1"/>
</dbReference>
<dbReference type="Gene3D" id="3.40.50.300">
    <property type="entry name" value="P-loop containing nucleotide triphosphate hydrolases"/>
    <property type="match status" value="1"/>
</dbReference>
<dbReference type="AlphaFoldDB" id="A0AAN6VZQ2"/>
<gene>
    <name evidence="2" type="ORF">QBC36DRAFT_390435</name>
</gene>
<dbReference type="EMBL" id="MU866428">
    <property type="protein sequence ID" value="KAK4172406.1"/>
    <property type="molecule type" value="Genomic_DNA"/>
</dbReference>